<name>A0A8K0KMF7_LADFU</name>
<dbReference type="OrthoDB" id="1101576at2759"/>
<organism evidence="2 3">
    <name type="scientific">Ladona fulva</name>
    <name type="common">Scarce chaser dragonfly</name>
    <name type="synonym">Libellula fulva</name>
    <dbReference type="NCBI Taxonomy" id="123851"/>
    <lineage>
        <taxon>Eukaryota</taxon>
        <taxon>Metazoa</taxon>
        <taxon>Ecdysozoa</taxon>
        <taxon>Arthropoda</taxon>
        <taxon>Hexapoda</taxon>
        <taxon>Insecta</taxon>
        <taxon>Pterygota</taxon>
        <taxon>Palaeoptera</taxon>
        <taxon>Odonata</taxon>
        <taxon>Epiprocta</taxon>
        <taxon>Anisoptera</taxon>
        <taxon>Libelluloidea</taxon>
        <taxon>Libellulidae</taxon>
        <taxon>Ladona</taxon>
    </lineage>
</organism>
<accession>A0A8K0KMF7</accession>
<feature type="transmembrane region" description="Helical" evidence="1">
    <location>
        <begin position="85"/>
        <end position="103"/>
    </location>
</feature>
<dbReference type="EMBL" id="KZ309267">
    <property type="protein sequence ID" value="KAG8238021.1"/>
    <property type="molecule type" value="Genomic_DNA"/>
</dbReference>
<evidence type="ECO:0000256" key="1">
    <source>
        <dbReference type="SAM" id="Phobius"/>
    </source>
</evidence>
<reference evidence="2" key="1">
    <citation type="submission" date="2013-04" db="EMBL/GenBank/DDBJ databases">
        <authorList>
            <person name="Qu J."/>
            <person name="Murali S.C."/>
            <person name="Bandaranaike D."/>
            <person name="Bellair M."/>
            <person name="Blankenburg K."/>
            <person name="Chao H."/>
            <person name="Dinh H."/>
            <person name="Doddapaneni H."/>
            <person name="Downs B."/>
            <person name="Dugan-Rocha S."/>
            <person name="Elkadiri S."/>
            <person name="Gnanaolivu R.D."/>
            <person name="Hernandez B."/>
            <person name="Javaid M."/>
            <person name="Jayaseelan J.C."/>
            <person name="Lee S."/>
            <person name="Li M."/>
            <person name="Ming W."/>
            <person name="Munidasa M."/>
            <person name="Muniz J."/>
            <person name="Nguyen L."/>
            <person name="Ongeri F."/>
            <person name="Osuji N."/>
            <person name="Pu L.-L."/>
            <person name="Puazo M."/>
            <person name="Qu C."/>
            <person name="Quiroz J."/>
            <person name="Raj R."/>
            <person name="Weissenberger G."/>
            <person name="Xin Y."/>
            <person name="Zou X."/>
            <person name="Han Y."/>
            <person name="Richards S."/>
            <person name="Worley K."/>
            <person name="Muzny D."/>
            <person name="Gibbs R."/>
        </authorList>
    </citation>
    <scope>NUCLEOTIDE SEQUENCE</scope>
    <source>
        <strain evidence="2">Sampled in the wild</strain>
    </source>
</reference>
<sequence length="109" mass="12430">MNNDEKVAISSGAEEKDEDIFSYCEHLNALHSDFNQRFDDILKMNIPDWILDPFSSANTEESPQVQEELMEDLLKEGRLRQKKSLSFEGSLAILTILAIGFLLSPVRNK</sequence>
<evidence type="ECO:0000313" key="2">
    <source>
        <dbReference type="EMBL" id="KAG8238021.1"/>
    </source>
</evidence>
<protein>
    <submittedName>
        <fullName evidence="2">Uncharacterized protein</fullName>
    </submittedName>
</protein>
<gene>
    <name evidence="2" type="ORF">J437_LFUL014989</name>
</gene>
<comment type="caution">
    <text evidence="2">The sequence shown here is derived from an EMBL/GenBank/DDBJ whole genome shotgun (WGS) entry which is preliminary data.</text>
</comment>
<reference evidence="2" key="2">
    <citation type="submission" date="2017-10" db="EMBL/GenBank/DDBJ databases">
        <title>Ladona fulva Genome sequencing and assembly.</title>
        <authorList>
            <person name="Murali S."/>
            <person name="Richards S."/>
            <person name="Bandaranaike D."/>
            <person name="Bellair M."/>
            <person name="Blankenburg K."/>
            <person name="Chao H."/>
            <person name="Dinh H."/>
            <person name="Doddapaneni H."/>
            <person name="Dugan-Rocha S."/>
            <person name="Elkadiri S."/>
            <person name="Gnanaolivu R."/>
            <person name="Hernandez B."/>
            <person name="Skinner E."/>
            <person name="Javaid M."/>
            <person name="Lee S."/>
            <person name="Li M."/>
            <person name="Ming W."/>
            <person name="Munidasa M."/>
            <person name="Muniz J."/>
            <person name="Nguyen L."/>
            <person name="Hughes D."/>
            <person name="Osuji N."/>
            <person name="Pu L.-L."/>
            <person name="Puazo M."/>
            <person name="Qu C."/>
            <person name="Quiroz J."/>
            <person name="Raj R."/>
            <person name="Weissenberger G."/>
            <person name="Xin Y."/>
            <person name="Zou X."/>
            <person name="Han Y."/>
            <person name="Worley K."/>
            <person name="Muzny D."/>
            <person name="Gibbs R."/>
        </authorList>
    </citation>
    <scope>NUCLEOTIDE SEQUENCE</scope>
    <source>
        <strain evidence="2">Sampled in the wild</strain>
    </source>
</reference>
<keyword evidence="3" id="KW-1185">Reference proteome</keyword>
<keyword evidence="1" id="KW-0472">Membrane</keyword>
<proteinExistence type="predicted"/>
<keyword evidence="1" id="KW-0812">Transmembrane</keyword>
<evidence type="ECO:0000313" key="3">
    <source>
        <dbReference type="Proteomes" id="UP000792457"/>
    </source>
</evidence>
<keyword evidence="1" id="KW-1133">Transmembrane helix</keyword>
<dbReference type="Proteomes" id="UP000792457">
    <property type="component" value="Unassembled WGS sequence"/>
</dbReference>
<dbReference type="AlphaFoldDB" id="A0A8K0KMF7"/>